<dbReference type="PROSITE" id="PS50862">
    <property type="entry name" value="AA_TRNA_LIGASE_II"/>
    <property type="match status" value="1"/>
</dbReference>
<keyword evidence="4 6" id="KW-0648">Protein biosynthesis</keyword>
<dbReference type="STRING" id="387631.Asulf_01133"/>
<dbReference type="Gene3D" id="3.30.930.10">
    <property type="entry name" value="Bira Bifunctional Protein, Domain 2"/>
    <property type="match status" value="1"/>
</dbReference>
<dbReference type="eggNOG" id="arCOG00411">
    <property type="taxonomic scope" value="Archaea"/>
</dbReference>
<dbReference type="HAMAP" id="MF_01674">
    <property type="entry name" value="Sep_tRNA_synth"/>
    <property type="match status" value="1"/>
</dbReference>
<evidence type="ECO:0000313" key="9">
    <source>
        <dbReference type="Proteomes" id="UP000013307"/>
    </source>
</evidence>
<accession>N0BDQ3</accession>
<evidence type="ECO:0000256" key="6">
    <source>
        <dbReference type="HAMAP-Rule" id="MF_01674"/>
    </source>
</evidence>
<dbReference type="InterPro" id="IPR041590">
    <property type="entry name" value="SepRS_C"/>
</dbReference>
<keyword evidence="1 6" id="KW-0436">Ligase</keyword>
<dbReference type="Pfam" id="PF18006">
    <property type="entry name" value="SepRS_C"/>
    <property type="match status" value="1"/>
</dbReference>
<dbReference type="OrthoDB" id="145125at2157"/>
<dbReference type="KEGG" id="ast:Asulf_01133"/>
<dbReference type="Proteomes" id="UP000013307">
    <property type="component" value="Chromosome"/>
</dbReference>
<proteinExistence type="inferred from homology"/>
<feature type="binding site" evidence="6">
    <location>
        <begin position="189"/>
        <end position="191"/>
    </location>
    <ligand>
        <name>substrate</name>
    </ligand>
</feature>
<dbReference type="GO" id="GO:0005524">
    <property type="term" value="F:ATP binding"/>
    <property type="evidence" value="ECO:0007669"/>
    <property type="project" value="UniProtKB-UniRule"/>
</dbReference>
<dbReference type="InterPro" id="IPR045864">
    <property type="entry name" value="aa-tRNA-synth_II/BPL/LPL"/>
</dbReference>
<name>N0BDQ3_9EURY</name>
<keyword evidence="2 6" id="KW-0547">Nucleotide-binding</keyword>
<keyword evidence="9" id="KW-1185">Reference proteome</keyword>
<comment type="function">
    <text evidence="6">Catalyzes the attachment of O-phosphoserine (Sep) to tRNA(Cys).</text>
</comment>
<feature type="binding site" evidence="6">
    <location>
        <begin position="276"/>
        <end position="277"/>
    </location>
    <ligand>
        <name>substrate</name>
    </ligand>
</feature>
<dbReference type="InterPro" id="IPR006195">
    <property type="entry name" value="aa-tRNA-synth_II"/>
</dbReference>
<dbReference type="InterPro" id="IPR002319">
    <property type="entry name" value="Phenylalanyl-tRNA_Synthase"/>
</dbReference>
<evidence type="ECO:0000256" key="4">
    <source>
        <dbReference type="ARBA" id="ARBA00022917"/>
    </source>
</evidence>
<organism evidence="8 9">
    <name type="scientific">Archaeoglobus sulfaticallidus PM70-1</name>
    <dbReference type="NCBI Taxonomy" id="387631"/>
    <lineage>
        <taxon>Archaea</taxon>
        <taxon>Methanobacteriati</taxon>
        <taxon>Methanobacteriota</taxon>
        <taxon>Archaeoglobi</taxon>
        <taxon>Archaeoglobales</taxon>
        <taxon>Archaeoglobaceae</taxon>
        <taxon>Archaeoglobus</taxon>
    </lineage>
</organism>
<evidence type="ECO:0000256" key="2">
    <source>
        <dbReference type="ARBA" id="ARBA00022741"/>
    </source>
</evidence>
<comment type="subunit">
    <text evidence="6">Homotetramer. Interacts with SepCysS.</text>
</comment>
<evidence type="ECO:0000256" key="3">
    <source>
        <dbReference type="ARBA" id="ARBA00022840"/>
    </source>
</evidence>
<dbReference type="SUPFAM" id="SSF55681">
    <property type="entry name" value="Class II aaRS and biotin synthetases"/>
    <property type="match status" value="1"/>
</dbReference>
<evidence type="ECO:0000259" key="7">
    <source>
        <dbReference type="PROSITE" id="PS50862"/>
    </source>
</evidence>
<comment type="similarity">
    <text evidence="6">Belongs to the class-II aminoacyl-tRNA synthetase family. O-phosphoseryl-tRNA(Cys) synthetase subfamily.</text>
</comment>
<evidence type="ECO:0000256" key="5">
    <source>
        <dbReference type="ARBA" id="ARBA00023146"/>
    </source>
</evidence>
<gene>
    <name evidence="6" type="primary">sepS</name>
    <name evidence="8" type="ORF">Asulf_01133</name>
</gene>
<protein>
    <recommendedName>
        <fullName evidence="6">O-phosphoserine--tRNA(Cys) ligase</fullName>
        <shortName evidence="6">O-phosphoserine--tRNA ligase</shortName>
        <ecNumber evidence="6">6.1.1.27</ecNumber>
    </recommendedName>
    <alternativeName>
        <fullName evidence="6">Non-canonical O-phosphoseryl-tRNA(Cys) synthetase</fullName>
    </alternativeName>
    <alternativeName>
        <fullName evidence="6">O-phosphoseryl-tRNA(Cys) synthetase</fullName>
        <shortName evidence="6">SepRS</shortName>
    </alternativeName>
</protein>
<feature type="binding site" evidence="6">
    <location>
        <begin position="234"/>
        <end position="236"/>
    </location>
    <ligand>
        <name>substrate</name>
    </ligand>
</feature>
<dbReference type="Gene3D" id="6.20.250.20">
    <property type="match status" value="1"/>
</dbReference>
<dbReference type="GeneID" id="15392774"/>
<comment type="catalytic activity">
    <reaction evidence="6">
        <text>tRNA(Cys) + O-phospho-L-serine + ATP = O-phospho-L-seryl-tRNA(Cys) + AMP + diphosphate</text>
        <dbReference type="Rhea" id="RHEA:25678"/>
        <dbReference type="Rhea" id="RHEA-COMP:9661"/>
        <dbReference type="Rhea" id="RHEA-COMP:9719"/>
        <dbReference type="ChEBI" id="CHEBI:30616"/>
        <dbReference type="ChEBI" id="CHEBI:33019"/>
        <dbReference type="ChEBI" id="CHEBI:57524"/>
        <dbReference type="ChEBI" id="CHEBI:78442"/>
        <dbReference type="ChEBI" id="CHEBI:78551"/>
        <dbReference type="ChEBI" id="CHEBI:456215"/>
        <dbReference type="EC" id="6.1.1.27"/>
    </reaction>
</comment>
<evidence type="ECO:0000313" key="8">
    <source>
        <dbReference type="EMBL" id="AGK61133.1"/>
    </source>
</evidence>
<dbReference type="GO" id="GO:0043039">
    <property type="term" value="P:tRNA aminoacylation"/>
    <property type="evidence" value="ECO:0007669"/>
    <property type="project" value="UniProtKB-UniRule"/>
</dbReference>
<dbReference type="EC" id="6.1.1.27" evidence="6"/>
<dbReference type="EMBL" id="CP005290">
    <property type="protein sequence ID" value="AGK61133.1"/>
    <property type="molecule type" value="Genomic_DNA"/>
</dbReference>
<dbReference type="AlphaFoldDB" id="N0BDQ3"/>
<keyword evidence="3 6" id="KW-0067">ATP-binding</keyword>
<evidence type="ECO:0000256" key="1">
    <source>
        <dbReference type="ARBA" id="ARBA00022598"/>
    </source>
</evidence>
<feature type="binding site" evidence="6">
    <location>
        <position position="328"/>
    </location>
    <ligand>
        <name>substrate</name>
    </ligand>
</feature>
<dbReference type="GO" id="GO:0043816">
    <property type="term" value="F:phosphoserine-tRNA(Cys) ligase activity"/>
    <property type="evidence" value="ECO:0007669"/>
    <property type="project" value="UniProtKB-EC"/>
</dbReference>
<sequence length="538" mass="61758">MRFDVNEYKKLSEEDFEKAWMKGTEVLTPKNPNLLFPRYSYSIGEEHPLFKTINDLRRAYITLGFKEVVNPVIVEDSHVRRQFGKEALAVLDRCFYLASLPRPNIGISAEKVDEIEKIAQKKLSEEEIDAIRMIFHEFKKGRIDGDDLPYKLASAIEISDVKAVEIIDKVFPEFKALKPEPESLTLRSHMTTGWFITLSKIASRFPLPIKLFSIDRCFRKEQREDATRLYTYFSASCVVVDEDVGVEEGKAVAEGLLRQFGFKKFKFRLDEKRSKYYIPGTQTEVFAFHPKIVGSSTKYSDGWIEIATFGIYSPTALAQYDVEYPVMNLGLGVERLAMILYDYSDVRELVYPWLYGKIELSDMDIAKGIKLLEVPYTLDGLKIAQSIIECADKNKDIRGPAEVTAFEGEIYGKKIRVKIVEREENVRLCGPAYANEVVVYQGSILGVPRTDKWLHVFEHGFTTGIRYIDSFAHYCARKIEEGVAKDVKEMEIRTRVVESLSDINLGLQENIRKYITSKEGKIDIRGPMFVAVRYEMLS</sequence>
<reference evidence="8 9" key="1">
    <citation type="journal article" date="2013" name="Genome Announc.">
        <title>Complete Genome Sequence of the Thermophilic and Facultatively Chemolithoautotrophic Sulfate Reducer Archaeoglobus sulfaticallidus Strain PM70-1T.</title>
        <authorList>
            <person name="Stokke R."/>
            <person name="Hocking W.P."/>
            <person name="Steinsbu B.O."/>
            <person name="Steen I.H."/>
        </authorList>
    </citation>
    <scope>NUCLEOTIDE SEQUENCE [LARGE SCALE GENOMIC DNA]</scope>
    <source>
        <strain evidence="8">PM70-1</strain>
    </source>
</reference>
<keyword evidence="5 6" id="KW-0030">Aminoacyl-tRNA synthetase</keyword>
<dbReference type="RefSeq" id="WP_015590731.1">
    <property type="nucleotide sequence ID" value="NC_021169.1"/>
</dbReference>
<dbReference type="GO" id="GO:0000049">
    <property type="term" value="F:tRNA binding"/>
    <property type="evidence" value="ECO:0007669"/>
    <property type="project" value="InterPro"/>
</dbReference>
<dbReference type="GO" id="GO:0006412">
    <property type="term" value="P:translation"/>
    <property type="evidence" value="ECO:0007669"/>
    <property type="project" value="UniProtKB-KW"/>
</dbReference>
<dbReference type="HOGENOM" id="CLU_506822_0_0_2"/>
<dbReference type="Pfam" id="PF01409">
    <property type="entry name" value="tRNA-synt_2d"/>
    <property type="match status" value="1"/>
</dbReference>
<dbReference type="NCBIfam" id="TIGR00470">
    <property type="entry name" value="sepS"/>
    <property type="match status" value="1"/>
</dbReference>
<dbReference type="InterPro" id="IPR005246">
    <property type="entry name" value="O-Pseryl-tRNA(Cys)_ligase"/>
</dbReference>
<feature type="domain" description="Aminoacyl-transfer RNA synthetases class-II family profile" evidence="7">
    <location>
        <begin position="177"/>
        <end position="352"/>
    </location>
</feature>